<feature type="domain" description="Ig-like" evidence="4">
    <location>
        <begin position="419"/>
        <end position="504"/>
    </location>
</feature>
<dbReference type="PANTHER" id="PTHR23411">
    <property type="entry name" value="TAPASIN"/>
    <property type="match status" value="1"/>
</dbReference>
<dbReference type="GeneID" id="129323981"/>
<gene>
    <name evidence="6" type="primary">NCR3LG1</name>
</gene>
<keyword evidence="5" id="KW-1185">Reference proteome</keyword>
<evidence type="ECO:0000256" key="1">
    <source>
        <dbReference type="ARBA" id="ARBA00023319"/>
    </source>
</evidence>
<reference evidence="6" key="1">
    <citation type="submission" date="2025-08" db="UniProtKB">
        <authorList>
            <consortium name="RefSeq"/>
        </authorList>
    </citation>
    <scope>IDENTIFICATION</scope>
    <source>
        <tissue evidence="6">Blood</tissue>
    </source>
</reference>
<dbReference type="PROSITE" id="PS00290">
    <property type="entry name" value="IG_MHC"/>
    <property type="match status" value="1"/>
</dbReference>
<dbReference type="SUPFAM" id="SSF48726">
    <property type="entry name" value="Immunoglobulin"/>
    <property type="match status" value="7"/>
</dbReference>
<keyword evidence="3" id="KW-0732">Signal</keyword>
<sequence>MKLRGALAGRGHLLCGLLIAVLQHAGTLEVQMGSQMIAFLNQDVWLPCNISGYNNHELDIKKMAVTWYLRTPGEKMEKLLYSVVSGEHSSHRRGLQMNESQLKRGNAELFLPQIQLNEEGMYICSVTVTPDKAEGTKIMEIVAQPTVILSPREVTIERGREKTLSCAVVKFYPGMINILWQKDSKQTPDISVSAEEICTGSSVENGDGTFNVTSKLRLQPSSQDNGNIYSCIVDHKSFTKKQVFSATLTVTVPPQNLGWLAGLISILIATCALAALVYYWWFMKIQPTVLAFIGNTELKHMEDSKLQCLISGFRPKPLDVAFSITQSNNEKRKIFSWNTEASDAEDRDEDYPLLKKCEAIKIYATLKKEKRGIFQVSCEIHIVPHVKQLDKFELLLEVRHGALPHSLLVETASFNVIAPPLLDPIWCSTDMPRLEEMMTLYCKIHSYFPQTIDVHWLIDDEQLPEEPFLSEPMKATDGLFFCTSSIKYLPKAADSGKRFLCKTNLRGSHQCKESAWMLKTVVCTPKVSQIDCEPGVPECGKVITLSCSLKDFNPPRCDICWRRGFEKLTHTQINTEEPYLDTTSNLYCMKSQASFTPKPEDHGVEFVVEVNHCNKTTRNAYKLMLKGFPKISDIIVHPSDAEYGKPLSLTCRVMDFYPKDINIQWFRGDDLINKDVLTEGPTEDQNNSFSLLSRLQLEPTALDYDKTICFRVTHKKLTKPTTKSVYLKLPAKHPVVSEIKATSEQAGKVSLETSITNFAPCYIRVVWYKDWKKISEVNDPSDIHIEENKLCSFTSKIQISIKETDIGKTIRCEVHHRQTNSFKEQTFVLKSKDFCGSLEQIPLPLVHNHIGTSRSYSVTNEEVLNPLKIDCVTSSPKPGENVTLRCFVHGKRAKEACVSWYKGIFPVDEGIQNTTCNDGSGFISYVTFKTEKEERECEIKCEVSVDVEHWEETYILDLRESNIVRQ</sequence>
<evidence type="ECO:0000256" key="3">
    <source>
        <dbReference type="SAM" id="SignalP"/>
    </source>
</evidence>
<feature type="chain" id="PRO_5041698950" evidence="3">
    <location>
        <begin position="28"/>
        <end position="966"/>
    </location>
</feature>
<feature type="domain" description="Ig-like" evidence="4">
    <location>
        <begin position="866"/>
        <end position="944"/>
    </location>
</feature>
<dbReference type="Pfam" id="PF07686">
    <property type="entry name" value="V-set"/>
    <property type="match status" value="1"/>
</dbReference>
<dbReference type="PROSITE" id="PS50835">
    <property type="entry name" value="IG_LIKE"/>
    <property type="match status" value="6"/>
</dbReference>
<evidence type="ECO:0000313" key="6">
    <source>
        <dbReference type="RefSeq" id="XP_054826843.1"/>
    </source>
</evidence>
<name>A0AA97IWD7_EUBMA</name>
<feature type="domain" description="Ig-like" evidence="4">
    <location>
        <begin position="525"/>
        <end position="563"/>
    </location>
</feature>
<evidence type="ECO:0000259" key="4">
    <source>
        <dbReference type="PROSITE" id="PS50835"/>
    </source>
</evidence>
<evidence type="ECO:0000313" key="5">
    <source>
        <dbReference type="Proteomes" id="UP001190640"/>
    </source>
</evidence>
<dbReference type="RefSeq" id="XP_054826843.1">
    <property type="nucleotide sequence ID" value="XM_054970868.1"/>
</dbReference>
<feature type="signal peptide" evidence="3">
    <location>
        <begin position="1"/>
        <end position="27"/>
    </location>
</feature>
<evidence type="ECO:0000256" key="2">
    <source>
        <dbReference type="SAM" id="Phobius"/>
    </source>
</evidence>
<feature type="domain" description="Ig-like" evidence="4">
    <location>
        <begin position="46"/>
        <end position="136"/>
    </location>
</feature>
<dbReference type="InterPro" id="IPR050380">
    <property type="entry name" value="Immune_Resp_Modulators"/>
</dbReference>
<dbReference type="SMART" id="SM00409">
    <property type="entry name" value="IG"/>
    <property type="match status" value="3"/>
</dbReference>
<dbReference type="InterPro" id="IPR003597">
    <property type="entry name" value="Ig_C1-set"/>
</dbReference>
<dbReference type="SMART" id="SM00407">
    <property type="entry name" value="IGc1"/>
    <property type="match status" value="2"/>
</dbReference>
<feature type="domain" description="Ig-like" evidence="4">
    <location>
        <begin position="145"/>
        <end position="251"/>
    </location>
</feature>
<keyword evidence="2" id="KW-0812">Transmembrane</keyword>
<organism evidence="5 6">
    <name type="scientific">Eublepharis macularius</name>
    <name type="common">Leopard gecko</name>
    <name type="synonym">Cyrtodactylus macularius</name>
    <dbReference type="NCBI Taxonomy" id="481883"/>
    <lineage>
        <taxon>Eukaryota</taxon>
        <taxon>Metazoa</taxon>
        <taxon>Chordata</taxon>
        <taxon>Craniata</taxon>
        <taxon>Vertebrata</taxon>
        <taxon>Euteleostomi</taxon>
        <taxon>Lepidosauria</taxon>
        <taxon>Squamata</taxon>
        <taxon>Bifurcata</taxon>
        <taxon>Gekkota</taxon>
        <taxon>Eublepharidae</taxon>
        <taxon>Eublepharinae</taxon>
        <taxon>Eublepharis</taxon>
    </lineage>
</organism>
<keyword evidence="6" id="KW-0675">Receptor</keyword>
<feature type="domain" description="Ig-like" evidence="4">
    <location>
        <begin position="629"/>
        <end position="709"/>
    </location>
</feature>
<dbReference type="InterPro" id="IPR013106">
    <property type="entry name" value="Ig_V-set"/>
</dbReference>
<dbReference type="InterPro" id="IPR036179">
    <property type="entry name" value="Ig-like_dom_sf"/>
</dbReference>
<dbReference type="InterPro" id="IPR003599">
    <property type="entry name" value="Ig_sub"/>
</dbReference>
<dbReference type="InterPro" id="IPR003006">
    <property type="entry name" value="Ig/MHC_CS"/>
</dbReference>
<dbReference type="Proteomes" id="UP001190640">
    <property type="component" value="Chromosome 2"/>
</dbReference>
<dbReference type="CTD" id="374383"/>
<dbReference type="Pfam" id="PF07654">
    <property type="entry name" value="C1-set"/>
    <property type="match status" value="4"/>
</dbReference>
<keyword evidence="1" id="KW-0393">Immunoglobulin domain</keyword>
<dbReference type="AlphaFoldDB" id="A0AA97IWD7"/>
<dbReference type="InterPro" id="IPR007110">
    <property type="entry name" value="Ig-like_dom"/>
</dbReference>
<dbReference type="InterPro" id="IPR013783">
    <property type="entry name" value="Ig-like_fold"/>
</dbReference>
<proteinExistence type="predicted"/>
<protein>
    <submittedName>
        <fullName evidence="6">Natural cytotoxicity triggering receptor 3 ligand 1 isoform X1</fullName>
    </submittedName>
</protein>
<keyword evidence="2" id="KW-0472">Membrane</keyword>
<accession>A0AA97IWD7</accession>
<dbReference type="Gene3D" id="2.60.40.10">
    <property type="entry name" value="Immunoglobulins"/>
    <property type="match status" value="8"/>
</dbReference>
<dbReference type="CDD" id="cd00098">
    <property type="entry name" value="IgC1"/>
    <property type="match status" value="2"/>
</dbReference>
<keyword evidence="2" id="KW-1133">Transmembrane helix</keyword>
<feature type="transmembrane region" description="Helical" evidence="2">
    <location>
        <begin position="257"/>
        <end position="281"/>
    </location>
</feature>
<dbReference type="KEGG" id="emc:129323981"/>